<comment type="caution">
    <text evidence="1">The sequence shown here is derived from an EMBL/GenBank/DDBJ whole genome shotgun (WGS) entry which is preliminary data.</text>
</comment>
<dbReference type="EMBL" id="JBJXBP010000002">
    <property type="protein sequence ID" value="KAL3843854.1"/>
    <property type="molecule type" value="Genomic_DNA"/>
</dbReference>
<protein>
    <submittedName>
        <fullName evidence="1">Uncharacterized protein</fullName>
    </submittedName>
</protein>
<accession>A0ABD3U329</accession>
<dbReference type="AlphaFoldDB" id="A0ABD3U329"/>
<evidence type="ECO:0000313" key="1">
    <source>
        <dbReference type="EMBL" id="KAL3843854.1"/>
    </source>
</evidence>
<name>A0ABD3U329_9LAMI</name>
<proteinExistence type="predicted"/>
<reference evidence="1 2" key="1">
    <citation type="submission" date="2024-12" db="EMBL/GenBank/DDBJ databases">
        <title>The unique morphological basis and parallel evolutionary history of personate flowers in Penstemon.</title>
        <authorList>
            <person name="Depatie T.H."/>
            <person name="Wessinger C.A."/>
        </authorList>
    </citation>
    <scope>NUCLEOTIDE SEQUENCE [LARGE SCALE GENOMIC DNA]</scope>
    <source>
        <strain evidence="1">WTNN_2</strain>
        <tissue evidence="1">Leaf</tissue>
    </source>
</reference>
<keyword evidence="2" id="KW-1185">Reference proteome</keyword>
<organism evidence="1 2">
    <name type="scientific">Penstemon smallii</name>
    <dbReference type="NCBI Taxonomy" id="265156"/>
    <lineage>
        <taxon>Eukaryota</taxon>
        <taxon>Viridiplantae</taxon>
        <taxon>Streptophyta</taxon>
        <taxon>Embryophyta</taxon>
        <taxon>Tracheophyta</taxon>
        <taxon>Spermatophyta</taxon>
        <taxon>Magnoliopsida</taxon>
        <taxon>eudicotyledons</taxon>
        <taxon>Gunneridae</taxon>
        <taxon>Pentapetalae</taxon>
        <taxon>asterids</taxon>
        <taxon>lamiids</taxon>
        <taxon>Lamiales</taxon>
        <taxon>Plantaginaceae</taxon>
        <taxon>Cheloneae</taxon>
        <taxon>Penstemon</taxon>
    </lineage>
</organism>
<gene>
    <name evidence="1" type="ORF">ACJIZ3_001257</name>
</gene>
<sequence>MDMFMTEDNPVRRHSEKVTEHLPFCLDALVTSNDINSSLFLGSIFEIVELNSHFPENISSSCIYLNNGGMWSLSGMGDRRVPSKYSMSIVPAVTELITAQFFLPTICRYNEKMETVGSETEAYAIADTMAVSNS</sequence>
<dbReference type="Proteomes" id="UP001634393">
    <property type="component" value="Unassembled WGS sequence"/>
</dbReference>
<evidence type="ECO:0000313" key="2">
    <source>
        <dbReference type="Proteomes" id="UP001634393"/>
    </source>
</evidence>